<keyword evidence="1" id="KW-0175">Coiled coil</keyword>
<feature type="coiled-coil region" evidence="1">
    <location>
        <begin position="400"/>
        <end position="434"/>
    </location>
</feature>
<proteinExistence type="predicted"/>
<name>A0A445D7S6_ARAHY</name>
<dbReference type="Pfam" id="PF03004">
    <property type="entry name" value="Transposase_24"/>
    <property type="match status" value="1"/>
</dbReference>
<evidence type="ECO:0000256" key="1">
    <source>
        <dbReference type="SAM" id="Coils"/>
    </source>
</evidence>
<evidence type="ECO:0000256" key="2">
    <source>
        <dbReference type="SAM" id="MobiDB-lite"/>
    </source>
</evidence>
<dbReference type="EMBL" id="SDMP01000005">
    <property type="protein sequence ID" value="RYR59189.1"/>
    <property type="molecule type" value="Genomic_DNA"/>
</dbReference>
<gene>
    <name evidence="3" type="ORF">Ahy_A05g025020</name>
</gene>
<feature type="region of interest" description="Disordered" evidence="2">
    <location>
        <begin position="135"/>
        <end position="201"/>
    </location>
</feature>
<dbReference type="InterPro" id="IPR036778">
    <property type="entry name" value="OHCU_decarboxylase_sf"/>
</dbReference>
<protein>
    <submittedName>
        <fullName evidence="3">Uncharacterized protein</fullName>
    </submittedName>
</protein>
<dbReference type="Proteomes" id="UP000289738">
    <property type="component" value="Chromosome A05"/>
</dbReference>
<organism evidence="3 4">
    <name type="scientific">Arachis hypogaea</name>
    <name type="common">Peanut</name>
    <dbReference type="NCBI Taxonomy" id="3818"/>
    <lineage>
        <taxon>Eukaryota</taxon>
        <taxon>Viridiplantae</taxon>
        <taxon>Streptophyta</taxon>
        <taxon>Embryophyta</taxon>
        <taxon>Tracheophyta</taxon>
        <taxon>Spermatophyta</taxon>
        <taxon>Magnoliopsida</taxon>
        <taxon>eudicotyledons</taxon>
        <taxon>Gunneridae</taxon>
        <taxon>Pentapetalae</taxon>
        <taxon>rosids</taxon>
        <taxon>fabids</taxon>
        <taxon>Fabales</taxon>
        <taxon>Fabaceae</taxon>
        <taxon>Papilionoideae</taxon>
        <taxon>50 kb inversion clade</taxon>
        <taxon>dalbergioids sensu lato</taxon>
        <taxon>Dalbergieae</taxon>
        <taxon>Pterocarpus clade</taxon>
        <taxon>Arachis</taxon>
    </lineage>
</organism>
<feature type="compositionally biased region" description="Acidic residues" evidence="2">
    <location>
        <begin position="189"/>
        <end position="201"/>
    </location>
</feature>
<sequence length="466" mass="51898">MIEASPFSSLEHARSFARDLWFNTLPIQSWLDTFSAHRHLSDAITIARRDIRTGLLQFATKYRKKFGFGFVTSTNLYLSQQILEEVQVPLLHVCLCDLPASWSPSSHCPIPGGSSLTLTPVIPLQIGRFTKKARVDTACQQPQVGGHPAPPPSGSSAPVSSSLRPFRPPQTESLSAPQASMNDVQNSEPDAEEVDPETDEVDSFDQHVDNLFAASDAQKRKGRKITEFWDVKKLEAMKPPNGRKVVLRFNSALQPIGDEACLLSCVMGLLGSDYTKFPICERDWRKVRTRDKVYNEIVKSERQGRRVGIGELYLLTHKRSNGTYIHDVAHAIGERIEAIEQRDESSRLLSQNDSLAQALGKEHPGRMRVMGLGPTSSQVFGMNFHHPINDFEREETPRVLLELQAELAAEKLKRKAMEDEVAAEKTKRQAVEDEVAAGKVRIQAMESALICLLQGQGRKLPSDVAA</sequence>
<dbReference type="SUPFAM" id="SSF158694">
    <property type="entry name" value="UraD-Like"/>
    <property type="match status" value="1"/>
</dbReference>
<evidence type="ECO:0000313" key="3">
    <source>
        <dbReference type="EMBL" id="RYR59189.1"/>
    </source>
</evidence>
<dbReference type="Gene3D" id="1.10.3330.10">
    <property type="entry name" value="Oxo-4-hydroxy-4-carboxy-5-ureidoimidazoline decarboxylase"/>
    <property type="match status" value="1"/>
</dbReference>
<dbReference type="InterPro" id="IPR004252">
    <property type="entry name" value="Probable_transposase_24"/>
</dbReference>
<keyword evidence="4" id="KW-1185">Reference proteome</keyword>
<accession>A0A445D7S6</accession>
<evidence type="ECO:0000313" key="4">
    <source>
        <dbReference type="Proteomes" id="UP000289738"/>
    </source>
</evidence>
<dbReference type="AlphaFoldDB" id="A0A445D7S6"/>
<comment type="caution">
    <text evidence="3">The sequence shown here is derived from an EMBL/GenBank/DDBJ whole genome shotgun (WGS) entry which is preliminary data.</text>
</comment>
<feature type="compositionally biased region" description="Polar residues" evidence="2">
    <location>
        <begin position="170"/>
        <end position="188"/>
    </location>
</feature>
<reference evidence="3 4" key="1">
    <citation type="submission" date="2019-01" db="EMBL/GenBank/DDBJ databases">
        <title>Sequencing of cultivated peanut Arachis hypogaea provides insights into genome evolution and oil improvement.</title>
        <authorList>
            <person name="Chen X."/>
        </authorList>
    </citation>
    <scope>NUCLEOTIDE SEQUENCE [LARGE SCALE GENOMIC DNA]</scope>
    <source>
        <strain evidence="4">cv. Fuhuasheng</strain>
        <tissue evidence="3">Leaves</tissue>
    </source>
</reference>